<accession>A0A7C1B4B6</accession>
<dbReference type="EMBL" id="DRBW01000204">
    <property type="protein sequence ID" value="HDM90639.1"/>
    <property type="molecule type" value="Genomic_DNA"/>
</dbReference>
<reference evidence="2" key="1">
    <citation type="journal article" date="2020" name="mSystems">
        <title>Genome- and Community-Level Interaction Insights into Carbon Utilization and Element Cycling Functions of Hydrothermarchaeota in Hydrothermal Sediment.</title>
        <authorList>
            <person name="Zhou Z."/>
            <person name="Liu Y."/>
            <person name="Xu W."/>
            <person name="Pan J."/>
            <person name="Luo Z.H."/>
            <person name="Li M."/>
        </authorList>
    </citation>
    <scope>NUCLEOTIDE SEQUENCE [LARGE SCALE GENOMIC DNA]</scope>
    <source>
        <strain evidence="2">HyVt-237</strain>
    </source>
</reference>
<protein>
    <submittedName>
        <fullName evidence="2">PTS sugar transporter subunit IIA</fullName>
    </submittedName>
</protein>
<dbReference type="PROSITE" id="PS51094">
    <property type="entry name" value="PTS_EIIA_TYPE_2"/>
    <property type="match status" value="1"/>
</dbReference>
<dbReference type="SUPFAM" id="SSF55804">
    <property type="entry name" value="Phoshotransferase/anion transport protein"/>
    <property type="match status" value="1"/>
</dbReference>
<organism evidence="2">
    <name type="scientific">candidate division WOR-3 bacterium</name>
    <dbReference type="NCBI Taxonomy" id="2052148"/>
    <lineage>
        <taxon>Bacteria</taxon>
        <taxon>Bacteria division WOR-3</taxon>
    </lineage>
</organism>
<evidence type="ECO:0000313" key="2">
    <source>
        <dbReference type="EMBL" id="HDM90639.1"/>
    </source>
</evidence>
<keyword evidence="2" id="KW-0762">Sugar transport</keyword>
<gene>
    <name evidence="2" type="ORF">ENG67_05495</name>
</gene>
<name>A0A7C1B4B6_UNCW3</name>
<sequence length="151" mass="17118">MLEKLLDKDRVILNLKSKNKDDVLRELLAALKLPEDKEKLVYEALKKRESIGSTGIGKGIAIPHTRSLVLDKVYLVVGRSKEGIDFDALDGKPVHLFFLLCAPPQDPGTTYLLTLGKIAHVARKLSKREDYMEIEDPDEFIKYLAKLEEEE</sequence>
<evidence type="ECO:0000259" key="1">
    <source>
        <dbReference type="PROSITE" id="PS51094"/>
    </source>
</evidence>
<dbReference type="Gene3D" id="3.40.930.10">
    <property type="entry name" value="Mannitol-specific EII, Chain A"/>
    <property type="match status" value="1"/>
</dbReference>
<feature type="domain" description="PTS EIIA type-2" evidence="1">
    <location>
        <begin position="4"/>
        <end position="147"/>
    </location>
</feature>
<dbReference type="GO" id="GO:0030295">
    <property type="term" value="F:protein kinase activator activity"/>
    <property type="evidence" value="ECO:0007669"/>
    <property type="project" value="TreeGrafter"/>
</dbReference>
<dbReference type="InterPro" id="IPR016152">
    <property type="entry name" value="PTrfase/Anion_transptr"/>
</dbReference>
<dbReference type="InterPro" id="IPR002178">
    <property type="entry name" value="PTS_EIIA_type-2_dom"/>
</dbReference>
<dbReference type="Pfam" id="PF00359">
    <property type="entry name" value="PTS_EIIA_2"/>
    <property type="match status" value="1"/>
</dbReference>
<keyword evidence="2" id="KW-0813">Transport</keyword>
<dbReference type="AlphaFoldDB" id="A0A7C1B4B6"/>
<dbReference type="PANTHER" id="PTHR47738:SF1">
    <property type="entry name" value="NITROGEN REGULATORY PROTEIN"/>
    <property type="match status" value="1"/>
</dbReference>
<dbReference type="PANTHER" id="PTHR47738">
    <property type="entry name" value="PTS SYSTEM FRUCTOSE-LIKE EIIA COMPONENT-RELATED"/>
    <property type="match status" value="1"/>
</dbReference>
<comment type="caution">
    <text evidence="2">The sequence shown here is derived from an EMBL/GenBank/DDBJ whole genome shotgun (WGS) entry which is preliminary data.</text>
</comment>
<dbReference type="CDD" id="cd00211">
    <property type="entry name" value="PTS_IIA_fru"/>
    <property type="match status" value="1"/>
</dbReference>
<proteinExistence type="predicted"/>
<dbReference type="InterPro" id="IPR051541">
    <property type="entry name" value="PTS_SugarTrans_NitroReg"/>
</dbReference>
<dbReference type="Proteomes" id="UP000885931">
    <property type="component" value="Unassembled WGS sequence"/>
</dbReference>